<reference evidence="2" key="1">
    <citation type="submission" date="2023-11" db="EMBL/GenBank/DDBJ databases">
        <authorList>
            <person name="Alioto T."/>
            <person name="Alioto T."/>
            <person name="Gomez Garrido J."/>
        </authorList>
    </citation>
    <scope>NUCLEOTIDE SEQUENCE</scope>
</reference>
<sequence>MSRCTSRSTDGRTKITVDSLIHSDHRSTPPMEQDHRKPAQYPITRRLPPLEELFASDLLITNQVGRYRTSDHAKHQGTTEGRQAVDHSLSPSRSSARIDPPAVRSQLLNERRTADSYARDGPAHSDLSSVSTDLRQAGTYQHSAADQCSVASHSLPSTPSVGYSSWTSLNGDFPSDKEHHAVKDQRSDSVFTDSFNMARTSNRSSPVYMMAAPDLADADLRPATYVYQPYPTDYQGIQIISGKGPCHVYTSGYFVPTHVEGKYVDPSRGLTRSKGTEQEKNKAMTGNGNERGKILLQAKSRSSKLMMISRIMLWDFRSHGVVSYH</sequence>
<feature type="region of interest" description="Disordered" evidence="1">
    <location>
        <begin position="1"/>
        <end position="42"/>
    </location>
</feature>
<feature type="region of interest" description="Disordered" evidence="1">
    <location>
        <begin position="70"/>
        <end position="129"/>
    </location>
</feature>
<evidence type="ECO:0000313" key="3">
    <source>
        <dbReference type="Proteomes" id="UP001296104"/>
    </source>
</evidence>
<proteinExistence type="predicted"/>
<dbReference type="Proteomes" id="UP001296104">
    <property type="component" value="Unassembled WGS sequence"/>
</dbReference>
<accession>A0AAI9EAX1</accession>
<gene>
    <name evidence="2" type="ORF">LECACI_7A004865</name>
</gene>
<feature type="compositionally biased region" description="Basic and acidic residues" evidence="1">
    <location>
        <begin position="109"/>
        <end position="123"/>
    </location>
</feature>
<feature type="region of interest" description="Disordered" evidence="1">
    <location>
        <begin position="267"/>
        <end position="289"/>
    </location>
</feature>
<keyword evidence="3" id="KW-1185">Reference proteome</keyword>
<evidence type="ECO:0000313" key="2">
    <source>
        <dbReference type="EMBL" id="CAK4023328.1"/>
    </source>
</evidence>
<dbReference type="AlphaFoldDB" id="A0AAI9EAX1"/>
<evidence type="ECO:0000256" key="1">
    <source>
        <dbReference type="SAM" id="MobiDB-lite"/>
    </source>
</evidence>
<feature type="compositionally biased region" description="Basic and acidic residues" evidence="1">
    <location>
        <begin position="9"/>
        <end position="37"/>
    </location>
</feature>
<organism evidence="2 3">
    <name type="scientific">Lecanosticta acicola</name>
    <dbReference type="NCBI Taxonomy" id="111012"/>
    <lineage>
        <taxon>Eukaryota</taxon>
        <taxon>Fungi</taxon>
        <taxon>Dikarya</taxon>
        <taxon>Ascomycota</taxon>
        <taxon>Pezizomycotina</taxon>
        <taxon>Dothideomycetes</taxon>
        <taxon>Dothideomycetidae</taxon>
        <taxon>Mycosphaerellales</taxon>
        <taxon>Mycosphaerellaceae</taxon>
        <taxon>Lecanosticta</taxon>
    </lineage>
</organism>
<name>A0AAI9EAX1_9PEZI</name>
<protein>
    <submittedName>
        <fullName evidence="2">Uncharacterized protein</fullName>
    </submittedName>
</protein>
<dbReference type="EMBL" id="CAVMBE010000028">
    <property type="protein sequence ID" value="CAK4023328.1"/>
    <property type="molecule type" value="Genomic_DNA"/>
</dbReference>
<comment type="caution">
    <text evidence="2">The sequence shown here is derived from an EMBL/GenBank/DDBJ whole genome shotgun (WGS) entry which is preliminary data.</text>
</comment>